<dbReference type="AlphaFoldDB" id="A0A8H4BJU0"/>
<dbReference type="PANTHER" id="PTHR40633">
    <property type="entry name" value="MATRIX PROTEIN, PUTATIVE (AFU_ORTHOLOGUE AFUA_8G05410)-RELATED"/>
    <property type="match status" value="1"/>
</dbReference>
<evidence type="ECO:0000313" key="5">
    <source>
        <dbReference type="Proteomes" id="UP000469890"/>
    </source>
</evidence>
<dbReference type="PANTHER" id="PTHR40633:SF1">
    <property type="entry name" value="GPI ANCHORED SERINE-THREONINE RICH PROTEIN (AFU_ORTHOLOGUE AFUA_1G03630)"/>
    <property type="match status" value="1"/>
</dbReference>
<accession>A0A8H4BJU0</accession>
<protein>
    <recommendedName>
        <fullName evidence="3">Yeast cell wall synthesis Kre9/Knh1-like N-terminal domain-containing protein</fullName>
    </recommendedName>
</protein>
<feature type="signal peptide" evidence="2">
    <location>
        <begin position="1"/>
        <end position="19"/>
    </location>
</feature>
<evidence type="ECO:0000313" key="4">
    <source>
        <dbReference type="EMBL" id="KAF1803498.1"/>
    </source>
</evidence>
<feature type="domain" description="Yeast cell wall synthesis Kre9/Knh1-like N-terminal" evidence="3">
    <location>
        <begin position="26"/>
        <end position="108"/>
    </location>
</feature>
<dbReference type="EMBL" id="JAAECE010000003">
    <property type="protein sequence ID" value="KAF1803498.1"/>
    <property type="molecule type" value="Genomic_DNA"/>
</dbReference>
<comment type="caution">
    <text evidence="4">The sequence shown here is derived from an EMBL/GenBank/DDBJ whole genome shotgun (WGS) entry which is preliminary data.</text>
</comment>
<organism evidence="4 5">
    <name type="scientific">Mucor circinelloides f. lusitanicus</name>
    <name type="common">Mucor racemosus var. lusitanicus</name>
    <dbReference type="NCBI Taxonomy" id="29924"/>
    <lineage>
        <taxon>Eukaryota</taxon>
        <taxon>Fungi</taxon>
        <taxon>Fungi incertae sedis</taxon>
        <taxon>Mucoromycota</taxon>
        <taxon>Mucoromycotina</taxon>
        <taxon>Mucoromycetes</taxon>
        <taxon>Mucorales</taxon>
        <taxon>Mucorineae</taxon>
        <taxon>Mucoraceae</taxon>
        <taxon>Mucor</taxon>
    </lineage>
</organism>
<evidence type="ECO:0000256" key="1">
    <source>
        <dbReference type="ARBA" id="ARBA00022729"/>
    </source>
</evidence>
<evidence type="ECO:0000259" key="3">
    <source>
        <dbReference type="Pfam" id="PF10342"/>
    </source>
</evidence>
<sequence length="203" mass="21954">MLLTRFALVASSFCYYVHANMAPNYPEPGTIWKSGQSYEITWCKYIQHFMTGDNNSQKFLKNVARDLDARTVKSFNWTAPEVEPHAAVYFLMFTNEKGQNAWTTRFGIAGPDGKLVKPENAVQPDGAKIPWGVGKLVGEPAANTTSTTTASYSMNSAMASAAENNAAVVIAVSAPSSTSSSNMIMPSIAFASTFLAAVLYTLI</sequence>
<keyword evidence="1 2" id="KW-0732">Signal</keyword>
<dbReference type="Pfam" id="PF10342">
    <property type="entry name" value="Kre9_KNH"/>
    <property type="match status" value="1"/>
</dbReference>
<dbReference type="InterPro" id="IPR052982">
    <property type="entry name" value="SRP1/TIP1-like"/>
</dbReference>
<reference evidence="4 5" key="1">
    <citation type="submission" date="2019-09" db="EMBL/GenBank/DDBJ databases">
        <authorList>
            <consortium name="DOE Joint Genome Institute"/>
            <person name="Mondo S.J."/>
            <person name="Navarro-Mendoza M.I."/>
            <person name="Perez-Arques C."/>
            <person name="Panchal S."/>
            <person name="Nicolas F.E."/>
            <person name="Ganguly P."/>
            <person name="Pangilinan J."/>
            <person name="Grigoriev I."/>
            <person name="Heitman J."/>
            <person name="Sanya K."/>
            <person name="Garre V."/>
        </authorList>
    </citation>
    <scope>NUCLEOTIDE SEQUENCE [LARGE SCALE GENOMIC DNA]</scope>
    <source>
        <strain evidence="4 5">MU402</strain>
    </source>
</reference>
<gene>
    <name evidence="4" type="ORF">FB192DRAFT_1421281</name>
</gene>
<name>A0A8H4BJU0_MUCCL</name>
<dbReference type="Proteomes" id="UP000469890">
    <property type="component" value="Unassembled WGS sequence"/>
</dbReference>
<proteinExistence type="predicted"/>
<feature type="chain" id="PRO_5034263371" description="Yeast cell wall synthesis Kre9/Knh1-like N-terminal domain-containing protein" evidence="2">
    <location>
        <begin position="20"/>
        <end position="203"/>
    </location>
</feature>
<evidence type="ECO:0000256" key="2">
    <source>
        <dbReference type="SAM" id="SignalP"/>
    </source>
</evidence>
<dbReference type="InterPro" id="IPR018466">
    <property type="entry name" value="Kre9/Knh1-like_N"/>
</dbReference>